<dbReference type="CDD" id="cd17394">
    <property type="entry name" value="MFS_FucP_like"/>
    <property type="match status" value="1"/>
</dbReference>
<dbReference type="RefSeq" id="WP_026812329.1">
    <property type="nucleotide sequence ID" value="NZ_BMWP01000006.1"/>
</dbReference>
<dbReference type="GO" id="GO:0015535">
    <property type="term" value="F:fucose:proton symporter activity"/>
    <property type="evidence" value="ECO:0007669"/>
    <property type="project" value="InterPro"/>
</dbReference>
<dbReference type="InterPro" id="IPR005275">
    <property type="entry name" value="Lfuc_symporter_FucP"/>
</dbReference>
<feature type="transmembrane region" description="Helical" evidence="6">
    <location>
        <begin position="144"/>
        <end position="166"/>
    </location>
</feature>
<reference evidence="7" key="1">
    <citation type="journal article" date="2014" name="Int. J. Syst. Evol. Microbiol.">
        <title>Complete genome sequence of Corynebacterium casei LMG S-19264T (=DSM 44701T), isolated from a smear-ripened cheese.</title>
        <authorList>
            <consortium name="US DOE Joint Genome Institute (JGI-PGF)"/>
            <person name="Walter F."/>
            <person name="Albersmeier A."/>
            <person name="Kalinowski J."/>
            <person name="Ruckert C."/>
        </authorList>
    </citation>
    <scope>NUCLEOTIDE SEQUENCE</scope>
    <source>
        <strain evidence="7">KCTC 12113</strain>
    </source>
</reference>
<feature type="transmembrane region" description="Helical" evidence="6">
    <location>
        <begin position="368"/>
        <end position="389"/>
    </location>
</feature>
<feature type="transmembrane region" description="Helical" evidence="6">
    <location>
        <begin position="409"/>
        <end position="426"/>
    </location>
</feature>
<dbReference type="InterPro" id="IPR011701">
    <property type="entry name" value="MFS"/>
</dbReference>
<evidence type="ECO:0000313" key="7">
    <source>
        <dbReference type="EMBL" id="GGW28183.1"/>
    </source>
</evidence>
<feature type="transmembrane region" description="Helical" evidence="6">
    <location>
        <begin position="310"/>
        <end position="328"/>
    </location>
</feature>
<feature type="transmembrane region" description="Helical" evidence="6">
    <location>
        <begin position="53"/>
        <end position="74"/>
    </location>
</feature>
<accession>A0A918IR04</accession>
<comment type="caution">
    <text evidence="7">The sequence shown here is derived from an EMBL/GenBank/DDBJ whole genome shotgun (WGS) entry which is preliminary data.</text>
</comment>
<dbReference type="EMBL" id="BMWP01000006">
    <property type="protein sequence ID" value="GGW28183.1"/>
    <property type="molecule type" value="Genomic_DNA"/>
</dbReference>
<dbReference type="InterPro" id="IPR050375">
    <property type="entry name" value="MFS_TsgA-like"/>
</dbReference>
<gene>
    <name evidence="7" type="primary">fucP</name>
    <name evidence="7" type="ORF">GCM10007383_11860</name>
</gene>
<dbReference type="Pfam" id="PF07690">
    <property type="entry name" value="MFS_1"/>
    <property type="match status" value="1"/>
</dbReference>
<keyword evidence="8" id="KW-1185">Reference proteome</keyword>
<feature type="transmembrane region" description="Helical" evidence="6">
    <location>
        <begin position="334"/>
        <end position="356"/>
    </location>
</feature>
<keyword evidence="2" id="KW-1003">Cell membrane</keyword>
<comment type="subcellular location">
    <subcellularLocation>
        <location evidence="1">Cell inner membrane</location>
        <topology evidence="1">Multi-pass membrane protein</topology>
    </subcellularLocation>
</comment>
<keyword evidence="4 6" id="KW-1133">Transmembrane helix</keyword>
<feature type="transmembrane region" description="Helical" evidence="6">
    <location>
        <begin position="106"/>
        <end position="123"/>
    </location>
</feature>
<dbReference type="Gene3D" id="1.20.1250.20">
    <property type="entry name" value="MFS general substrate transporter like domains"/>
    <property type="match status" value="2"/>
</dbReference>
<dbReference type="Proteomes" id="UP000634668">
    <property type="component" value="Unassembled WGS sequence"/>
</dbReference>
<feature type="transmembrane region" description="Helical" evidence="6">
    <location>
        <begin position="245"/>
        <end position="268"/>
    </location>
</feature>
<protein>
    <submittedName>
        <fullName evidence="7">L-fucose permease</fullName>
    </submittedName>
</protein>
<name>A0A918IR04_9FLAO</name>
<keyword evidence="5 6" id="KW-0472">Membrane</keyword>
<dbReference type="SUPFAM" id="SSF103473">
    <property type="entry name" value="MFS general substrate transporter"/>
    <property type="match status" value="1"/>
</dbReference>
<evidence type="ECO:0000256" key="5">
    <source>
        <dbReference type="ARBA" id="ARBA00023136"/>
    </source>
</evidence>
<evidence type="ECO:0000313" key="8">
    <source>
        <dbReference type="Proteomes" id="UP000634668"/>
    </source>
</evidence>
<feature type="transmembrane region" description="Helical" evidence="6">
    <location>
        <begin position="81"/>
        <end position="100"/>
    </location>
</feature>
<evidence type="ECO:0000256" key="2">
    <source>
        <dbReference type="ARBA" id="ARBA00022475"/>
    </source>
</evidence>
<evidence type="ECO:0000256" key="4">
    <source>
        <dbReference type="ARBA" id="ARBA00022989"/>
    </source>
</evidence>
<reference evidence="7" key="2">
    <citation type="submission" date="2020-09" db="EMBL/GenBank/DDBJ databases">
        <authorList>
            <person name="Sun Q."/>
            <person name="Kim S."/>
        </authorList>
    </citation>
    <scope>NUCLEOTIDE SEQUENCE</scope>
    <source>
        <strain evidence="7">KCTC 12113</strain>
    </source>
</reference>
<dbReference type="PANTHER" id="PTHR43702:SF11">
    <property type="entry name" value="L-FUCOSE-PROTON SYMPORTER"/>
    <property type="match status" value="1"/>
</dbReference>
<dbReference type="NCBIfam" id="TIGR00885">
    <property type="entry name" value="fucP"/>
    <property type="match status" value="1"/>
</dbReference>
<evidence type="ECO:0000256" key="6">
    <source>
        <dbReference type="SAM" id="Phobius"/>
    </source>
</evidence>
<feature type="transmembrane region" description="Helical" evidence="6">
    <location>
        <begin position="12"/>
        <end position="33"/>
    </location>
</feature>
<feature type="transmembrane region" description="Helical" evidence="6">
    <location>
        <begin position="200"/>
        <end position="217"/>
    </location>
</feature>
<keyword evidence="3 6" id="KW-0812">Transmembrane</keyword>
<sequence>MKDQKPPVVSKKVIVPFILITSLFALWGFANAVTDPMVQAFKKVLELSNSQAAWVQMAFYGGYFCMALPAALFVRKYSYKVGVLIGLALYAAGALLFYPAAITEQFWFFCLGLYILTFGLAFLETTANPYILAMGAPETATQRLNLAQAFNPVGLLLGLLVAQQFVLKRLQSVDYDDFSALSEAKKAMIRTSDLMAIRNPYVILGLVILAIFFLILVSKMPQAKEEGGIPSLKDTFNGLAKNNKYVLGVVSQILYVGAQIMCWTYIYQYAEAIGMSSEDAANYQILAFILFLVGRAIGTYMLRFMSPGKLLMYFAICAALCALGAIYIEGIIGLYSLVGITLFMSVMFPTIYGVALTGLNEEESKIGAAGLVMAIVGGALMPKLQGMIIDLGGNEVDDIRITGVTEVNFSFILPFLCFVFIAWYGLRVFKKYETELV</sequence>
<dbReference type="AlphaFoldDB" id="A0A918IR04"/>
<dbReference type="InterPro" id="IPR036259">
    <property type="entry name" value="MFS_trans_sf"/>
</dbReference>
<dbReference type="GO" id="GO:0005886">
    <property type="term" value="C:plasma membrane"/>
    <property type="evidence" value="ECO:0007669"/>
    <property type="project" value="UniProtKB-SubCell"/>
</dbReference>
<evidence type="ECO:0000256" key="1">
    <source>
        <dbReference type="ARBA" id="ARBA00004429"/>
    </source>
</evidence>
<organism evidence="7 8">
    <name type="scientific">Arenibacter certesii</name>
    <dbReference type="NCBI Taxonomy" id="228955"/>
    <lineage>
        <taxon>Bacteria</taxon>
        <taxon>Pseudomonadati</taxon>
        <taxon>Bacteroidota</taxon>
        <taxon>Flavobacteriia</taxon>
        <taxon>Flavobacteriales</taxon>
        <taxon>Flavobacteriaceae</taxon>
        <taxon>Arenibacter</taxon>
    </lineage>
</organism>
<proteinExistence type="predicted"/>
<feature type="transmembrane region" description="Helical" evidence="6">
    <location>
        <begin position="280"/>
        <end position="298"/>
    </location>
</feature>
<dbReference type="PANTHER" id="PTHR43702">
    <property type="entry name" value="L-FUCOSE-PROTON SYMPORTER"/>
    <property type="match status" value="1"/>
</dbReference>
<evidence type="ECO:0000256" key="3">
    <source>
        <dbReference type="ARBA" id="ARBA00022692"/>
    </source>
</evidence>